<evidence type="ECO:0000313" key="3">
    <source>
        <dbReference type="Proteomes" id="UP000275078"/>
    </source>
</evidence>
<dbReference type="Proteomes" id="UP000275078">
    <property type="component" value="Unassembled WGS sequence"/>
</dbReference>
<dbReference type="EMBL" id="ML119727">
    <property type="protein sequence ID" value="RPA77371.1"/>
    <property type="molecule type" value="Genomic_DNA"/>
</dbReference>
<dbReference type="PANTHER" id="PTHR33428:SF14">
    <property type="entry name" value="CARBOXYLESTERASE TYPE B DOMAIN-CONTAINING PROTEIN"/>
    <property type="match status" value="1"/>
</dbReference>
<evidence type="ECO:0000313" key="2">
    <source>
        <dbReference type="EMBL" id="RPA77371.1"/>
    </source>
</evidence>
<proteinExistence type="predicted"/>
<dbReference type="STRING" id="1160509.A0A3N4HZK7"/>
<protein>
    <recommendedName>
        <fullName evidence="4">Alpha/beta-hydrolase</fullName>
    </recommendedName>
</protein>
<dbReference type="Gene3D" id="3.40.50.1820">
    <property type="entry name" value="alpha/beta hydrolase"/>
    <property type="match status" value="1"/>
</dbReference>
<reference evidence="2 3" key="1">
    <citation type="journal article" date="2018" name="Nat. Ecol. Evol.">
        <title>Pezizomycetes genomes reveal the molecular basis of ectomycorrhizal truffle lifestyle.</title>
        <authorList>
            <person name="Murat C."/>
            <person name="Payen T."/>
            <person name="Noel B."/>
            <person name="Kuo A."/>
            <person name="Morin E."/>
            <person name="Chen J."/>
            <person name="Kohler A."/>
            <person name="Krizsan K."/>
            <person name="Balestrini R."/>
            <person name="Da Silva C."/>
            <person name="Montanini B."/>
            <person name="Hainaut M."/>
            <person name="Levati E."/>
            <person name="Barry K.W."/>
            <person name="Belfiori B."/>
            <person name="Cichocki N."/>
            <person name="Clum A."/>
            <person name="Dockter R.B."/>
            <person name="Fauchery L."/>
            <person name="Guy J."/>
            <person name="Iotti M."/>
            <person name="Le Tacon F."/>
            <person name="Lindquist E.A."/>
            <person name="Lipzen A."/>
            <person name="Malagnac F."/>
            <person name="Mello A."/>
            <person name="Molinier V."/>
            <person name="Miyauchi S."/>
            <person name="Poulain J."/>
            <person name="Riccioni C."/>
            <person name="Rubini A."/>
            <person name="Sitrit Y."/>
            <person name="Splivallo R."/>
            <person name="Traeger S."/>
            <person name="Wang M."/>
            <person name="Zifcakova L."/>
            <person name="Wipf D."/>
            <person name="Zambonelli A."/>
            <person name="Paolocci F."/>
            <person name="Nowrousian M."/>
            <person name="Ottonello S."/>
            <person name="Baldrian P."/>
            <person name="Spatafora J.W."/>
            <person name="Henrissat B."/>
            <person name="Nagy L.G."/>
            <person name="Aury J.M."/>
            <person name="Wincker P."/>
            <person name="Grigoriev I.V."/>
            <person name="Bonfante P."/>
            <person name="Martin F.M."/>
        </authorList>
    </citation>
    <scope>NUCLEOTIDE SEQUENCE [LARGE SCALE GENOMIC DNA]</scope>
    <source>
        <strain evidence="2 3">RN42</strain>
    </source>
</reference>
<gene>
    <name evidence="2" type="ORF">BJ508DRAFT_319099</name>
</gene>
<organism evidence="2 3">
    <name type="scientific">Ascobolus immersus RN42</name>
    <dbReference type="NCBI Taxonomy" id="1160509"/>
    <lineage>
        <taxon>Eukaryota</taxon>
        <taxon>Fungi</taxon>
        <taxon>Dikarya</taxon>
        <taxon>Ascomycota</taxon>
        <taxon>Pezizomycotina</taxon>
        <taxon>Pezizomycetes</taxon>
        <taxon>Pezizales</taxon>
        <taxon>Ascobolaceae</taxon>
        <taxon>Ascobolus</taxon>
    </lineage>
</organism>
<sequence>MKLTLFAILSVATSVFGQQGGTGPYKAWYKTDPGLPNHTIYLPVPDQHPASMPVLLWGNGACSANGLDFQKFLTNVASQGVIVIANGRPGGQGSSNNQWMHDALRWVRQNAGKTWPYERVDASRVAAAGMSCGGVEAYEMRNSGVVGIGIFNSGLLDGNNRARIMSEVKAPIFYFMGGPSDIAYQNAEQDYRLVPGNVASWKGNLNVGHGGTYQDNEGGKFGWAAVNWVKWVLRQDVSGRAFFTEGGAQRDGWQVESKRLDLIR</sequence>
<name>A0A3N4HZK7_ASCIM</name>
<feature type="signal peptide" evidence="1">
    <location>
        <begin position="1"/>
        <end position="17"/>
    </location>
</feature>
<dbReference type="SUPFAM" id="SSF53474">
    <property type="entry name" value="alpha/beta-Hydrolases"/>
    <property type="match status" value="1"/>
</dbReference>
<dbReference type="PANTHER" id="PTHR33428">
    <property type="entry name" value="CHLOROPHYLLASE-2, CHLOROPLASTIC"/>
    <property type="match status" value="1"/>
</dbReference>
<keyword evidence="1" id="KW-0732">Signal</keyword>
<keyword evidence="3" id="KW-1185">Reference proteome</keyword>
<dbReference type="AlphaFoldDB" id="A0A3N4HZK7"/>
<accession>A0A3N4HZK7</accession>
<evidence type="ECO:0008006" key="4">
    <source>
        <dbReference type="Google" id="ProtNLM"/>
    </source>
</evidence>
<dbReference type="OrthoDB" id="2141514at2759"/>
<evidence type="ECO:0000256" key="1">
    <source>
        <dbReference type="SAM" id="SignalP"/>
    </source>
</evidence>
<feature type="chain" id="PRO_5017980144" description="Alpha/beta-hydrolase" evidence="1">
    <location>
        <begin position="18"/>
        <end position="264"/>
    </location>
</feature>
<dbReference type="InterPro" id="IPR029058">
    <property type="entry name" value="AB_hydrolase_fold"/>
</dbReference>